<evidence type="ECO:0000313" key="2">
    <source>
        <dbReference type="Proteomes" id="UP000238924"/>
    </source>
</evidence>
<name>A0ABX5B7U2_9SPIR</name>
<dbReference type="EMBL" id="JJMJ01000015">
    <property type="protein sequence ID" value="PPS23175.1"/>
    <property type="molecule type" value="Genomic_DNA"/>
</dbReference>
<comment type="caution">
    <text evidence="1">The sequence shown here is derived from an EMBL/GenBank/DDBJ whole genome shotgun (WGS) entry which is preliminary data.</text>
</comment>
<proteinExistence type="predicted"/>
<accession>A0ABX5B7U2</accession>
<keyword evidence="2" id="KW-1185">Reference proteome</keyword>
<reference evidence="1 2" key="1">
    <citation type="submission" date="2014-04" db="EMBL/GenBank/DDBJ databases">
        <title>Whole genome sequence of 'Brachyspira hampsonii' D13-03603F2.</title>
        <authorList>
            <person name="Patterson A.H."/>
            <person name="Chaban B."/>
            <person name="Fernando C."/>
            <person name="Harding J.C."/>
            <person name="Hill J.E."/>
        </authorList>
    </citation>
    <scope>NUCLEOTIDE SEQUENCE [LARGE SCALE GENOMIC DNA]</scope>
    <source>
        <strain evidence="1 2">D13-03603F2</strain>
    </source>
</reference>
<sequence>MSSSIEKEFYKNKNKLLRLDKKFIINYLFYIGYYGETYLLPPIFSVSKYDFDKIKDTAFKREKSKKNSQNTINSYSYYELLNIEIRHTETSKRLFSLMHPYIVK</sequence>
<gene>
    <name evidence="1" type="ORF">DJ52_00590</name>
</gene>
<organism evidence="1 2">
    <name type="scientific">Brachyspira murdochii</name>
    <dbReference type="NCBI Taxonomy" id="84378"/>
    <lineage>
        <taxon>Bacteria</taxon>
        <taxon>Pseudomonadati</taxon>
        <taxon>Spirochaetota</taxon>
        <taxon>Spirochaetia</taxon>
        <taxon>Brachyspirales</taxon>
        <taxon>Brachyspiraceae</taxon>
        <taxon>Brachyspira</taxon>
    </lineage>
</organism>
<protein>
    <submittedName>
        <fullName evidence="1">Uncharacterized protein</fullName>
    </submittedName>
</protein>
<dbReference type="Proteomes" id="UP000238924">
    <property type="component" value="Unassembled WGS sequence"/>
</dbReference>
<evidence type="ECO:0000313" key="1">
    <source>
        <dbReference type="EMBL" id="PPS23175.1"/>
    </source>
</evidence>
<dbReference type="RefSeq" id="WP_104617796.1">
    <property type="nucleotide sequence ID" value="NZ_JAWLPZ010000025.1"/>
</dbReference>